<dbReference type="InterPro" id="IPR025662">
    <property type="entry name" value="Sigma_54_int_dom_ATP-bd_1"/>
</dbReference>
<dbReference type="Pfam" id="PF20161">
    <property type="entry name" value="VpsR"/>
    <property type="match status" value="1"/>
</dbReference>
<evidence type="ECO:0000259" key="5">
    <source>
        <dbReference type="PROSITE" id="PS50045"/>
    </source>
</evidence>
<dbReference type="InterPro" id="IPR027417">
    <property type="entry name" value="P-loop_NTPase"/>
</dbReference>
<protein>
    <submittedName>
        <fullName evidence="6">DNA-binding transcriptional response regulator, NtrC family, contains REC, AAA-type ATPase, and a Fis-type DNA-binding domains</fullName>
    </submittedName>
</protein>
<keyword evidence="1" id="KW-0547">Nucleotide-binding</keyword>
<gene>
    <name evidence="6" type="ORF">SAMN04488129_1348</name>
</gene>
<evidence type="ECO:0000256" key="3">
    <source>
        <dbReference type="ARBA" id="ARBA00023015"/>
    </source>
</evidence>
<feature type="domain" description="Sigma-54 factor interaction" evidence="5">
    <location>
        <begin position="133"/>
        <end position="362"/>
    </location>
</feature>
<dbReference type="PANTHER" id="PTHR32071:SF120">
    <property type="entry name" value="TRANSCRIPTIONAL REGULATOR-RELATED"/>
    <property type="match status" value="1"/>
</dbReference>
<dbReference type="InterPro" id="IPR003593">
    <property type="entry name" value="AAA+_ATPase"/>
</dbReference>
<dbReference type="Pfam" id="PF00158">
    <property type="entry name" value="Sigma54_activat"/>
    <property type="match status" value="1"/>
</dbReference>
<accession>A0A1H7WKN6</accession>
<dbReference type="Gene3D" id="3.40.50.300">
    <property type="entry name" value="P-loop containing nucleotide triphosphate hydrolases"/>
    <property type="match status" value="1"/>
</dbReference>
<dbReference type="SUPFAM" id="SSF46689">
    <property type="entry name" value="Homeodomain-like"/>
    <property type="match status" value="1"/>
</dbReference>
<dbReference type="Pfam" id="PF02954">
    <property type="entry name" value="HTH_8"/>
    <property type="match status" value="1"/>
</dbReference>
<sequence>MGYDFLAYDISEALGSTLWNIKHARNRHEAISIIENDSGVLTAIGILINTNLQQLDELQELIAMHPEVTWLAAVDSSSLQVERIRRLINQYFLFFFKLPMDPIKTTHLLEAARDMALLSSVSTNQLRSEDMGMVGSSTVMQSLCRSIYRIAQVDAPVLITGESGTGKELVARAVHENSLRRNEPFSAINCGALPPGLIQSELFGHEKGAFTGADQRKFGIIESTGNGTLFLDEIGDLPLDIQVNLLRFLENHHIFRLGSLKEIKVDVRILAATHVNLEEAIKRGKFREDLYHRLNVLQLSPPPLRERSQDIEEIANFVFNKFRAEKATKVKGFSHESLILMRQHSWPGNIRELINRVRRAMVMCDQRLIRPEDLGLERRQSSSRSQVTLEQARDLAEQNAIKASLARNKYQVQHAACELDVSRATLYRLIEKHRIDRPLERVAHIARGTPS</sequence>
<dbReference type="InterPro" id="IPR025944">
    <property type="entry name" value="Sigma_54_int_dom_CS"/>
</dbReference>
<keyword evidence="6" id="KW-0238">DNA-binding</keyword>
<dbReference type="SMART" id="SM00382">
    <property type="entry name" value="AAA"/>
    <property type="match status" value="1"/>
</dbReference>
<dbReference type="SUPFAM" id="SSF52540">
    <property type="entry name" value="P-loop containing nucleoside triphosphate hydrolases"/>
    <property type="match status" value="1"/>
</dbReference>
<dbReference type="OrthoDB" id="9804019at2"/>
<keyword evidence="2" id="KW-0067">ATP-binding</keyword>
<reference evidence="7" key="1">
    <citation type="submission" date="2016-10" db="EMBL/GenBank/DDBJ databases">
        <authorList>
            <person name="Varghese N."/>
            <person name="Submissions S."/>
        </authorList>
    </citation>
    <scope>NUCLEOTIDE SEQUENCE [LARGE SCALE GENOMIC DNA]</scope>
    <source>
        <strain evidence="7">CGMCC 1.9150</strain>
    </source>
</reference>
<dbReference type="STRING" id="650850.SAMN04488129_1348"/>
<dbReference type="Pfam" id="PF25601">
    <property type="entry name" value="AAA_lid_14"/>
    <property type="match status" value="1"/>
</dbReference>
<dbReference type="InterPro" id="IPR002078">
    <property type="entry name" value="Sigma_54_int"/>
</dbReference>
<dbReference type="PROSITE" id="PS00688">
    <property type="entry name" value="SIGMA54_INTERACT_3"/>
    <property type="match status" value="1"/>
</dbReference>
<dbReference type="Gene3D" id="1.10.8.60">
    <property type="match status" value="1"/>
</dbReference>
<dbReference type="GO" id="GO:0005524">
    <property type="term" value="F:ATP binding"/>
    <property type="evidence" value="ECO:0007669"/>
    <property type="project" value="UniProtKB-KW"/>
</dbReference>
<dbReference type="FunFam" id="3.40.50.300:FF:000006">
    <property type="entry name" value="DNA-binding transcriptional regulator NtrC"/>
    <property type="match status" value="1"/>
</dbReference>
<dbReference type="InterPro" id="IPR002197">
    <property type="entry name" value="HTH_Fis"/>
</dbReference>
<name>A0A1H7WKN6_9GAMM</name>
<keyword evidence="7" id="KW-1185">Reference proteome</keyword>
<keyword evidence="4" id="KW-0804">Transcription</keyword>
<dbReference type="CDD" id="cd00009">
    <property type="entry name" value="AAA"/>
    <property type="match status" value="1"/>
</dbReference>
<organism evidence="6 7">
    <name type="scientific">Halomonas daqiaonensis</name>
    <dbReference type="NCBI Taxonomy" id="650850"/>
    <lineage>
        <taxon>Bacteria</taxon>
        <taxon>Pseudomonadati</taxon>
        <taxon>Pseudomonadota</taxon>
        <taxon>Gammaproteobacteria</taxon>
        <taxon>Oceanospirillales</taxon>
        <taxon>Halomonadaceae</taxon>
        <taxon>Halomonas</taxon>
    </lineage>
</organism>
<dbReference type="GO" id="GO:0006355">
    <property type="term" value="P:regulation of DNA-templated transcription"/>
    <property type="evidence" value="ECO:0007669"/>
    <property type="project" value="InterPro"/>
</dbReference>
<dbReference type="InterPro" id="IPR045343">
    <property type="entry name" value="VpsR"/>
</dbReference>
<evidence type="ECO:0000256" key="2">
    <source>
        <dbReference type="ARBA" id="ARBA00022840"/>
    </source>
</evidence>
<dbReference type="InterPro" id="IPR058031">
    <property type="entry name" value="AAA_lid_NorR"/>
</dbReference>
<dbReference type="InterPro" id="IPR009057">
    <property type="entry name" value="Homeodomain-like_sf"/>
</dbReference>
<dbReference type="GO" id="GO:0043565">
    <property type="term" value="F:sequence-specific DNA binding"/>
    <property type="evidence" value="ECO:0007669"/>
    <property type="project" value="InterPro"/>
</dbReference>
<evidence type="ECO:0000256" key="4">
    <source>
        <dbReference type="ARBA" id="ARBA00023163"/>
    </source>
</evidence>
<evidence type="ECO:0000313" key="6">
    <source>
        <dbReference type="EMBL" id="SEM21457.1"/>
    </source>
</evidence>
<dbReference type="PROSITE" id="PS00675">
    <property type="entry name" value="SIGMA54_INTERACT_1"/>
    <property type="match status" value="1"/>
</dbReference>
<proteinExistence type="predicted"/>
<evidence type="ECO:0000256" key="1">
    <source>
        <dbReference type="ARBA" id="ARBA00022741"/>
    </source>
</evidence>
<dbReference type="PANTHER" id="PTHR32071">
    <property type="entry name" value="TRANSCRIPTIONAL REGULATORY PROTEIN"/>
    <property type="match status" value="1"/>
</dbReference>
<dbReference type="EMBL" id="FOBC01000034">
    <property type="protein sequence ID" value="SEM21457.1"/>
    <property type="molecule type" value="Genomic_DNA"/>
</dbReference>
<dbReference type="Gene3D" id="1.10.10.60">
    <property type="entry name" value="Homeodomain-like"/>
    <property type="match status" value="1"/>
</dbReference>
<dbReference type="Proteomes" id="UP000198807">
    <property type="component" value="Unassembled WGS sequence"/>
</dbReference>
<keyword evidence="3" id="KW-0805">Transcription regulation</keyword>
<dbReference type="PROSITE" id="PS50045">
    <property type="entry name" value="SIGMA54_INTERACT_4"/>
    <property type="match status" value="1"/>
</dbReference>
<evidence type="ECO:0000313" key="7">
    <source>
        <dbReference type="Proteomes" id="UP000198807"/>
    </source>
</evidence>
<dbReference type="AlphaFoldDB" id="A0A1H7WKN6"/>